<evidence type="ECO:0000256" key="1">
    <source>
        <dbReference type="SAM" id="MobiDB-lite"/>
    </source>
</evidence>
<feature type="region of interest" description="Disordered" evidence="1">
    <location>
        <begin position="19"/>
        <end position="52"/>
    </location>
</feature>
<comment type="caution">
    <text evidence="2">The sequence shown here is derived from an EMBL/GenBank/DDBJ whole genome shotgun (WGS) entry which is preliminary data.</text>
</comment>
<dbReference type="AlphaFoldDB" id="A0A4Y2EC69"/>
<evidence type="ECO:0000313" key="3">
    <source>
        <dbReference type="Proteomes" id="UP000499080"/>
    </source>
</evidence>
<evidence type="ECO:0000313" key="2">
    <source>
        <dbReference type="EMBL" id="GBM25445.1"/>
    </source>
</evidence>
<proteinExistence type="predicted"/>
<dbReference type="EMBL" id="BGPR01000538">
    <property type="protein sequence ID" value="GBM25445.1"/>
    <property type="molecule type" value="Genomic_DNA"/>
</dbReference>
<dbReference type="Proteomes" id="UP000499080">
    <property type="component" value="Unassembled WGS sequence"/>
</dbReference>
<name>A0A4Y2EC69_ARAVE</name>
<organism evidence="2 3">
    <name type="scientific">Araneus ventricosus</name>
    <name type="common">Orbweaver spider</name>
    <name type="synonym">Epeira ventricosa</name>
    <dbReference type="NCBI Taxonomy" id="182803"/>
    <lineage>
        <taxon>Eukaryota</taxon>
        <taxon>Metazoa</taxon>
        <taxon>Ecdysozoa</taxon>
        <taxon>Arthropoda</taxon>
        <taxon>Chelicerata</taxon>
        <taxon>Arachnida</taxon>
        <taxon>Araneae</taxon>
        <taxon>Araneomorphae</taxon>
        <taxon>Entelegynae</taxon>
        <taxon>Araneoidea</taxon>
        <taxon>Araneidae</taxon>
        <taxon>Araneus</taxon>
    </lineage>
</organism>
<gene>
    <name evidence="2" type="ORF">AVEN_261565_1</name>
</gene>
<protein>
    <submittedName>
        <fullName evidence="2">Uncharacterized protein</fullName>
    </submittedName>
</protein>
<reference evidence="2 3" key="1">
    <citation type="journal article" date="2019" name="Sci. Rep.">
        <title>Orb-weaving spider Araneus ventricosus genome elucidates the spidroin gene catalogue.</title>
        <authorList>
            <person name="Kono N."/>
            <person name="Nakamura H."/>
            <person name="Ohtoshi R."/>
            <person name="Moran D.A.P."/>
            <person name="Shinohara A."/>
            <person name="Yoshida Y."/>
            <person name="Fujiwara M."/>
            <person name="Mori M."/>
            <person name="Tomita M."/>
            <person name="Arakawa K."/>
        </authorList>
    </citation>
    <scope>NUCLEOTIDE SEQUENCE [LARGE SCALE GENOMIC DNA]</scope>
</reference>
<keyword evidence="3" id="KW-1185">Reference proteome</keyword>
<sequence length="87" mass="9408">MALDSGYFNHCHRRSNEINDVSDGVLRHADPPSPSQVSSSSSPSLSFSQGRAKKRTINRVFALGQQASLKEIDCETMAVSLATELDG</sequence>
<feature type="compositionally biased region" description="Low complexity" evidence="1">
    <location>
        <begin position="35"/>
        <end position="48"/>
    </location>
</feature>
<accession>A0A4Y2EC69</accession>